<accession>A0A4T0WY47</accession>
<proteinExistence type="predicted"/>
<dbReference type="EMBL" id="SELW01000640">
    <property type="protein sequence ID" value="TID16748.1"/>
    <property type="molecule type" value="Genomic_DNA"/>
</dbReference>
<reference evidence="1 2" key="1">
    <citation type="journal article" date="2019" name="Front. Genet.">
        <title>Whole-Genome Sequencing of the Opportunistic Yeast Pathogen Candida inconspicua Uncovers Its Hybrid Origin.</title>
        <authorList>
            <person name="Mixao V."/>
            <person name="Hansen A.P."/>
            <person name="Saus E."/>
            <person name="Boekhout T."/>
            <person name="Lass-Florl C."/>
            <person name="Gabaldon T."/>
        </authorList>
    </citation>
    <scope>NUCLEOTIDE SEQUENCE [LARGE SCALE GENOMIC DNA]</scope>
    <source>
        <strain evidence="1 2">CBS 180</strain>
    </source>
</reference>
<dbReference type="AlphaFoldDB" id="A0A4T0WY47"/>
<comment type="caution">
    <text evidence="1">The sequence shown here is derived from an EMBL/GenBank/DDBJ whole genome shotgun (WGS) entry which is preliminary data.</text>
</comment>
<keyword evidence="2" id="KW-1185">Reference proteome</keyword>
<organism evidence="1 2">
    <name type="scientific">Pichia inconspicua</name>
    <dbReference type="NCBI Taxonomy" id="52247"/>
    <lineage>
        <taxon>Eukaryota</taxon>
        <taxon>Fungi</taxon>
        <taxon>Dikarya</taxon>
        <taxon>Ascomycota</taxon>
        <taxon>Saccharomycotina</taxon>
        <taxon>Pichiomycetes</taxon>
        <taxon>Pichiales</taxon>
        <taxon>Pichiaceae</taxon>
        <taxon>Pichia</taxon>
    </lineage>
</organism>
<gene>
    <name evidence="1" type="ORF">CANINC_004105</name>
</gene>
<evidence type="ECO:0000313" key="1">
    <source>
        <dbReference type="EMBL" id="TID16748.1"/>
    </source>
</evidence>
<dbReference type="OrthoDB" id="3997547at2759"/>
<sequence>MTTGETSNTHCAAHFNQKLTFASPEMANAYQANREKFNMINHSSNHSTNCKRRSSEDGESYKKVKQTTCCTSDHIPVDQMTLENIDLSEYPQFNHPDGGIIQFTPIGNIRTFLSDNNVVQRVIEKESTFDLNHTDRGIDGYRLYLGNDNNFSKETEGYMRAGYNEPVSHYHNPGSCACCNNFDYDCDSDLEDEEDYYMH</sequence>
<name>A0A4T0WY47_9ASCO</name>
<evidence type="ECO:0000313" key="2">
    <source>
        <dbReference type="Proteomes" id="UP000307173"/>
    </source>
</evidence>
<dbReference type="Proteomes" id="UP000307173">
    <property type="component" value="Unassembled WGS sequence"/>
</dbReference>
<protein>
    <submittedName>
        <fullName evidence="1">Uncharacterized protein</fullName>
    </submittedName>
</protein>